<comment type="caution">
    <text evidence="1">The sequence shown here is derived from an EMBL/GenBank/DDBJ whole genome shotgun (WGS) entry which is preliminary data.</text>
</comment>
<gene>
    <name evidence="1" type="ORF">GWI33_009630</name>
</gene>
<sequence length="12" mass="1481">MDKYTPQERAEI</sequence>
<evidence type="ECO:0000313" key="1">
    <source>
        <dbReference type="EMBL" id="KAF7276942.1"/>
    </source>
</evidence>
<accession>A0A834IMX2</accession>
<keyword evidence="2" id="KW-1185">Reference proteome</keyword>
<organism evidence="1 2">
    <name type="scientific">Rhynchophorus ferrugineus</name>
    <name type="common">Red palm weevil</name>
    <name type="synonym">Curculio ferrugineus</name>
    <dbReference type="NCBI Taxonomy" id="354439"/>
    <lineage>
        <taxon>Eukaryota</taxon>
        <taxon>Metazoa</taxon>
        <taxon>Ecdysozoa</taxon>
        <taxon>Arthropoda</taxon>
        <taxon>Hexapoda</taxon>
        <taxon>Insecta</taxon>
        <taxon>Pterygota</taxon>
        <taxon>Neoptera</taxon>
        <taxon>Endopterygota</taxon>
        <taxon>Coleoptera</taxon>
        <taxon>Polyphaga</taxon>
        <taxon>Cucujiformia</taxon>
        <taxon>Curculionidae</taxon>
        <taxon>Dryophthorinae</taxon>
        <taxon>Rhynchophorus</taxon>
    </lineage>
</organism>
<name>A0A834IMX2_RHYFE</name>
<protein>
    <submittedName>
        <fullName evidence="1">Uncharacterized protein</fullName>
    </submittedName>
</protein>
<reference evidence="1" key="1">
    <citation type="submission" date="2020-08" db="EMBL/GenBank/DDBJ databases">
        <title>Genome sequencing and assembly of the red palm weevil Rhynchophorus ferrugineus.</title>
        <authorList>
            <person name="Dias G.B."/>
            <person name="Bergman C.M."/>
            <person name="Manee M."/>
        </authorList>
    </citation>
    <scope>NUCLEOTIDE SEQUENCE</scope>
    <source>
        <strain evidence="1">AA-2017</strain>
        <tissue evidence="1">Whole larva</tissue>
    </source>
</reference>
<dbReference type="EMBL" id="JAACXV010004950">
    <property type="protein sequence ID" value="KAF7276942.1"/>
    <property type="molecule type" value="Genomic_DNA"/>
</dbReference>
<dbReference type="Proteomes" id="UP000625711">
    <property type="component" value="Unassembled WGS sequence"/>
</dbReference>
<evidence type="ECO:0000313" key="2">
    <source>
        <dbReference type="Proteomes" id="UP000625711"/>
    </source>
</evidence>
<proteinExistence type="predicted"/>